<comment type="caution">
    <text evidence="9">The sequence shown here is derived from an EMBL/GenBank/DDBJ whole genome shotgun (WGS) entry which is preliminary data.</text>
</comment>
<evidence type="ECO:0000313" key="9">
    <source>
        <dbReference type="EMBL" id="KAJ3699593.1"/>
    </source>
</evidence>
<feature type="region of interest" description="Disordered" evidence="7">
    <location>
        <begin position="55"/>
        <end position="226"/>
    </location>
</feature>
<keyword evidence="5" id="KW-0539">Nucleus</keyword>
<dbReference type="InterPro" id="IPR044686">
    <property type="entry name" value="OFP17"/>
</dbReference>
<evidence type="ECO:0000259" key="8">
    <source>
        <dbReference type="PROSITE" id="PS51754"/>
    </source>
</evidence>
<feature type="domain" description="OVATE" evidence="8">
    <location>
        <begin position="247"/>
        <end position="308"/>
    </location>
</feature>
<sequence length="324" mass="36489">MKPCKCIGLISLFKGRPFSKFFKYLRRTAQRRRRSSRRFRSVHAVFWPLMSMRSEDRERNVEHPSLTLTETETEVETVLRPQPTEPTPLITSSTKIEPSPLPTTSSYTKTESNLPPISSSYTKSESNPLPTTSSYTKTESNPPPTTSSYTNPPHTTSSYKKTEPNPPLSSSFAKTESSPPPSTSNTKIEPAGPFTSSHPKLEPTPPPPPPPPRTSSYAKRKPTRPTLATSYNKMSAQIQKVEEKNKIEDDEVQKACRNFEKYIMEMILEERKVRDLVDVEELMYCMDKLQAPAFIELVCTFYGELCVDLFSNGGDQPVLEAGAN</sequence>
<dbReference type="PROSITE" id="PS51754">
    <property type="entry name" value="OVATE"/>
    <property type="match status" value="1"/>
</dbReference>
<evidence type="ECO:0000256" key="7">
    <source>
        <dbReference type="SAM" id="MobiDB-lite"/>
    </source>
</evidence>
<keyword evidence="3" id="KW-0805">Transcription regulation</keyword>
<feature type="coiled-coil region" evidence="6">
    <location>
        <begin position="231"/>
        <end position="258"/>
    </location>
</feature>
<keyword evidence="4" id="KW-0804">Transcription</keyword>
<dbReference type="GO" id="GO:0005634">
    <property type="term" value="C:nucleus"/>
    <property type="evidence" value="ECO:0007669"/>
    <property type="project" value="UniProtKB-SubCell"/>
</dbReference>
<feature type="compositionally biased region" description="Pro residues" evidence="7">
    <location>
        <begin position="202"/>
        <end position="213"/>
    </location>
</feature>
<proteinExistence type="predicted"/>
<name>A0AAD5ZKN8_9POAL</name>
<evidence type="ECO:0000256" key="5">
    <source>
        <dbReference type="ARBA" id="ARBA00023242"/>
    </source>
</evidence>
<evidence type="ECO:0000256" key="6">
    <source>
        <dbReference type="SAM" id="Coils"/>
    </source>
</evidence>
<dbReference type="InterPro" id="IPR006458">
    <property type="entry name" value="Ovate_C"/>
</dbReference>
<dbReference type="EMBL" id="JAMRDG010000001">
    <property type="protein sequence ID" value="KAJ3699593.1"/>
    <property type="molecule type" value="Genomic_DNA"/>
</dbReference>
<accession>A0AAD5ZKN8</accession>
<keyword evidence="10" id="KW-1185">Reference proteome</keyword>
<evidence type="ECO:0000256" key="4">
    <source>
        <dbReference type="ARBA" id="ARBA00023163"/>
    </source>
</evidence>
<evidence type="ECO:0000256" key="2">
    <source>
        <dbReference type="ARBA" id="ARBA00022491"/>
    </source>
</evidence>
<protein>
    <recommendedName>
        <fullName evidence="8">OVATE domain-containing protein</fullName>
    </recommendedName>
</protein>
<gene>
    <name evidence="9" type="ORF">LUZ61_003298</name>
</gene>
<dbReference type="Proteomes" id="UP001210211">
    <property type="component" value="Unassembled WGS sequence"/>
</dbReference>
<evidence type="ECO:0000256" key="3">
    <source>
        <dbReference type="ARBA" id="ARBA00023015"/>
    </source>
</evidence>
<evidence type="ECO:0000256" key="1">
    <source>
        <dbReference type="ARBA" id="ARBA00004123"/>
    </source>
</evidence>
<dbReference type="PANTHER" id="PTHR34042">
    <property type="entry name" value="TRANSCRIPTION REPRESSOR OFP17"/>
    <property type="match status" value="1"/>
</dbReference>
<evidence type="ECO:0000313" key="10">
    <source>
        <dbReference type="Proteomes" id="UP001210211"/>
    </source>
</evidence>
<organism evidence="9 10">
    <name type="scientific">Rhynchospora tenuis</name>
    <dbReference type="NCBI Taxonomy" id="198213"/>
    <lineage>
        <taxon>Eukaryota</taxon>
        <taxon>Viridiplantae</taxon>
        <taxon>Streptophyta</taxon>
        <taxon>Embryophyta</taxon>
        <taxon>Tracheophyta</taxon>
        <taxon>Spermatophyta</taxon>
        <taxon>Magnoliopsida</taxon>
        <taxon>Liliopsida</taxon>
        <taxon>Poales</taxon>
        <taxon>Cyperaceae</taxon>
        <taxon>Cyperoideae</taxon>
        <taxon>Rhynchosporeae</taxon>
        <taxon>Rhynchospora</taxon>
    </lineage>
</organism>
<comment type="subcellular location">
    <subcellularLocation>
        <location evidence="1">Nucleus</location>
    </subcellularLocation>
</comment>
<keyword evidence="6" id="KW-0175">Coiled coil</keyword>
<feature type="compositionally biased region" description="Low complexity" evidence="7">
    <location>
        <begin position="146"/>
        <end position="159"/>
    </location>
</feature>
<keyword evidence="2" id="KW-0678">Repressor</keyword>
<dbReference type="PANTHER" id="PTHR34042:SF1">
    <property type="entry name" value="TRANSCRIPTION REPRESSOR OFP17"/>
    <property type="match status" value="1"/>
</dbReference>
<dbReference type="AlphaFoldDB" id="A0AAD5ZKN8"/>
<feature type="compositionally biased region" description="Polar residues" evidence="7">
    <location>
        <begin position="89"/>
        <end position="139"/>
    </location>
</feature>
<dbReference type="GO" id="GO:0045892">
    <property type="term" value="P:negative regulation of DNA-templated transcription"/>
    <property type="evidence" value="ECO:0007669"/>
    <property type="project" value="InterPro"/>
</dbReference>
<reference evidence="9 10" key="1">
    <citation type="journal article" date="2022" name="Cell">
        <title>Repeat-based holocentromeres influence genome architecture and karyotype evolution.</title>
        <authorList>
            <person name="Hofstatter P.G."/>
            <person name="Thangavel G."/>
            <person name="Lux T."/>
            <person name="Neumann P."/>
            <person name="Vondrak T."/>
            <person name="Novak P."/>
            <person name="Zhang M."/>
            <person name="Costa L."/>
            <person name="Castellani M."/>
            <person name="Scott A."/>
            <person name="Toegelov H."/>
            <person name="Fuchs J."/>
            <person name="Mata-Sucre Y."/>
            <person name="Dias Y."/>
            <person name="Vanzela A.L.L."/>
            <person name="Huettel B."/>
            <person name="Almeida C.C.S."/>
            <person name="Simkova H."/>
            <person name="Souza G."/>
            <person name="Pedrosa-Harand A."/>
            <person name="Macas J."/>
            <person name="Mayer K.F.X."/>
            <person name="Houben A."/>
            <person name="Marques A."/>
        </authorList>
    </citation>
    <scope>NUCLEOTIDE SEQUENCE [LARGE SCALE GENOMIC DNA]</scope>
    <source>
        <strain evidence="9">RhyTen1mFocal</strain>
    </source>
</reference>